<accession>D2R7P0</accession>
<keyword evidence="3" id="KW-1185">Reference proteome</keyword>
<dbReference type="InterPro" id="IPR011600">
    <property type="entry name" value="Pept_C14_caspase"/>
</dbReference>
<dbReference type="HOGENOM" id="CLU_558789_0_0_0"/>
<gene>
    <name evidence="2" type="ordered locus">Psta_2800</name>
</gene>
<dbReference type="AlphaFoldDB" id="D2R7P0"/>
<dbReference type="Proteomes" id="UP000001887">
    <property type="component" value="Chromosome"/>
</dbReference>
<dbReference type="Gene3D" id="3.40.50.1460">
    <property type="match status" value="1"/>
</dbReference>
<dbReference type="eggNOG" id="COG4249">
    <property type="taxonomic scope" value="Bacteria"/>
</dbReference>
<evidence type="ECO:0000313" key="3">
    <source>
        <dbReference type="Proteomes" id="UP000001887"/>
    </source>
</evidence>
<organism evidence="2 3">
    <name type="scientific">Pirellula staleyi (strain ATCC 27377 / DSM 6068 / ICPB 4128)</name>
    <name type="common">Pirella staleyi</name>
    <dbReference type="NCBI Taxonomy" id="530564"/>
    <lineage>
        <taxon>Bacteria</taxon>
        <taxon>Pseudomonadati</taxon>
        <taxon>Planctomycetota</taxon>
        <taxon>Planctomycetia</taxon>
        <taxon>Pirellulales</taxon>
        <taxon>Pirellulaceae</taxon>
        <taxon>Pirellula</taxon>
    </lineage>
</organism>
<proteinExistence type="predicted"/>
<evidence type="ECO:0000313" key="2">
    <source>
        <dbReference type="EMBL" id="ADB17466.1"/>
    </source>
</evidence>
<reference evidence="2 3" key="1">
    <citation type="journal article" date="2009" name="Stand. Genomic Sci.">
        <title>Complete genome sequence of Pirellula staleyi type strain (ATCC 27377).</title>
        <authorList>
            <person name="Clum A."/>
            <person name="Tindall B.J."/>
            <person name="Sikorski J."/>
            <person name="Ivanova N."/>
            <person name="Mavrommatis K."/>
            <person name="Lucas S."/>
            <person name="Glavina del Rio T."/>
            <person name="Nolan M."/>
            <person name="Chen F."/>
            <person name="Tice H."/>
            <person name="Pitluck S."/>
            <person name="Cheng J.F."/>
            <person name="Chertkov O."/>
            <person name="Brettin T."/>
            <person name="Han C."/>
            <person name="Detter J.C."/>
            <person name="Kuske C."/>
            <person name="Bruce D."/>
            <person name="Goodwin L."/>
            <person name="Ovchinikova G."/>
            <person name="Pati A."/>
            <person name="Mikhailova N."/>
            <person name="Chen A."/>
            <person name="Palaniappan K."/>
            <person name="Land M."/>
            <person name="Hauser L."/>
            <person name="Chang Y.J."/>
            <person name="Jeffries C.D."/>
            <person name="Chain P."/>
            <person name="Rohde M."/>
            <person name="Goker M."/>
            <person name="Bristow J."/>
            <person name="Eisen J.A."/>
            <person name="Markowitz V."/>
            <person name="Hugenholtz P."/>
            <person name="Kyrpides N.C."/>
            <person name="Klenk H.P."/>
            <person name="Lapidus A."/>
        </authorList>
    </citation>
    <scope>NUCLEOTIDE SEQUENCE [LARGE SCALE GENOMIC DNA]</scope>
    <source>
        <strain evidence="3">ATCC 27377 / DSM 6068 / ICPB 4128</strain>
    </source>
</reference>
<name>D2R7P0_PIRSD</name>
<dbReference type="STRING" id="530564.Psta_2800"/>
<sequence>MNLLVAIAADSFLDSTIDSLPHAAHDAESFAKVLESLAYSADDRIVLTGTSATKTTIESKLRRLVKSLKADDALCLLWIGKGFAIDGLSYVACHDTDPDDPEGTSVALDSVLRQLQSAPCKQTLVLLDTSYGPLTDPATTNLEPCIEIQELAELLGEEPRMVVIGSAAAQELSLPLTATGHSLWMHHLLEAFAGKALPRKTKLTVAALLGYFSEQFPRTISTAFASKKSQNPWFLPKSTAKVLLADLAGASGENSDHAELSREQVRGIILQSKRPISVKGLSGYRKGMQIPDRASSSSQAFLFSLAKEEIEADLKAVFANLRQNFKFKRADIQLDNVGDGTGTITTPYFNYSIQLELEDGNTHVVIFHRLIDAIKDPDKIFSLPFAQVFQSTFDTAVIGVPEKLDLEALVDRLEDLENDKIQLDYDPDLTSCTLRLAGVVGEIEITADAITIVNHRADAPRQLLRSFLDLQKLLTSSGSTPLLPFGDE</sequence>
<feature type="domain" description="Peptidase C14 caspase" evidence="1">
    <location>
        <begin position="16"/>
        <end position="240"/>
    </location>
</feature>
<evidence type="ECO:0000259" key="1">
    <source>
        <dbReference type="Pfam" id="PF00656"/>
    </source>
</evidence>
<dbReference type="InterPro" id="IPR029030">
    <property type="entry name" value="Caspase-like_dom_sf"/>
</dbReference>
<dbReference type="OrthoDB" id="265903at2"/>
<dbReference type="SUPFAM" id="SSF52129">
    <property type="entry name" value="Caspase-like"/>
    <property type="match status" value="1"/>
</dbReference>
<dbReference type="EMBL" id="CP001848">
    <property type="protein sequence ID" value="ADB17466.1"/>
    <property type="molecule type" value="Genomic_DNA"/>
</dbReference>
<dbReference type="Pfam" id="PF00656">
    <property type="entry name" value="Peptidase_C14"/>
    <property type="match status" value="1"/>
</dbReference>
<dbReference type="KEGG" id="psl:Psta_2800"/>
<protein>
    <submittedName>
        <fullName evidence="2">Peptidase C14 caspase catalytic subunit p20</fullName>
    </submittedName>
</protein>
<dbReference type="GO" id="GO:0004197">
    <property type="term" value="F:cysteine-type endopeptidase activity"/>
    <property type="evidence" value="ECO:0007669"/>
    <property type="project" value="InterPro"/>
</dbReference>
<dbReference type="GO" id="GO:0006508">
    <property type="term" value="P:proteolysis"/>
    <property type="evidence" value="ECO:0007669"/>
    <property type="project" value="InterPro"/>
</dbReference>